<dbReference type="GO" id="GO:0009904">
    <property type="term" value="P:chloroplast accumulation movement"/>
    <property type="evidence" value="ECO:0000318"/>
    <property type="project" value="GO_Central"/>
</dbReference>
<dbReference type="InParanoid" id="A0A0Q3NW81"/>
<dbReference type="GO" id="GO:0005829">
    <property type="term" value="C:cytosol"/>
    <property type="evidence" value="ECO:0000318"/>
    <property type="project" value="GO_Central"/>
</dbReference>
<dbReference type="OrthoDB" id="649232at2759"/>
<evidence type="ECO:0000256" key="2">
    <source>
        <dbReference type="ARBA" id="ARBA00023054"/>
    </source>
</evidence>
<keyword evidence="5" id="KW-1185">Reference proteome</keyword>
<evidence type="ECO:0000313" key="4">
    <source>
        <dbReference type="EnsemblPlants" id="KQK21782"/>
    </source>
</evidence>
<accession>A0A0Q3NW81</accession>
<reference evidence="3 4" key="1">
    <citation type="journal article" date="2010" name="Nature">
        <title>Genome sequencing and analysis of the model grass Brachypodium distachyon.</title>
        <authorList>
            <consortium name="International Brachypodium Initiative"/>
        </authorList>
    </citation>
    <scope>NUCLEOTIDE SEQUENCE [LARGE SCALE GENOMIC DNA]</scope>
    <source>
        <strain evidence="3 4">Bd21</strain>
    </source>
</reference>
<evidence type="ECO:0008006" key="6">
    <source>
        <dbReference type="Google" id="ProtNLM"/>
    </source>
</evidence>
<evidence type="ECO:0000313" key="3">
    <source>
        <dbReference type="EMBL" id="KQK21782.1"/>
    </source>
</evidence>
<dbReference type="PANTHER" id="PTHR32054:SF95">
    <property type="entry name" value="EXPRESSED PROTEIN"/>
    <property type="match status" value="1"/>
</dbReference>
<evidence type="ECO:0000256" key="1">
    <source>
        <dbReference type="ARBA" id="ARBA00005485"/>
    </source>
</evidence>
<dbReference type="Gramene" id="KQK21782">
    <property type="protein sequence ID" value="KQK21782"/>
    <property type="gene ID" value="BRADI_1g63071v3"/>
</dbReference>
<reference evidence="3" key="2">
    <citation type="submission" date="2017-06" db="EMBL/GenBank/DDBJ databases">
        <title>WGS assembly of Brachypodium distachyon.</title>
        <authorList>
            <consortium name="The International Brachypodium Initiative"/>
            <person name="Lucas S."/>
            <person name="Harmon-Smith M."/>
            <person name="Lail K."/>
            <person name="Tice H."/>
            <person name="Grimwood J."/>
            <person name="Bruce D."/>
            <person name="Barry K."/>
            <person name="Shu S."/>
            <person name="Lindquist E."/>
            <person name="Wang M."/>
            <person name="Pitluck S."/>
            <person name="Vogel J.P."/>
            <person name="Garvin D.F."/>
            <person name="Mockler T.C."/>
            <person name="Schmutz J."/>
            <person name="Rokhsar D."/>
            <person name="Bevan M.W."/>
        </authorList>
    </citation>
    <scope>NUCLEOTIDE SEQUENCE</scope>
    <source>
        <strain evidence="3">Bd21</strain>
    </source>
</reference>
<organism evidence="3">
    <name type="scientific">Brachypodium distachyon</name>
    <name type="common">Purple false brome</name>
    <name type="synonym">Trachynia distachya</name>
    <dbReference type="NCBI Taxonomy" id="15368"/>
    <lineage>
        <taxon>Eukaryota</taxon>
        <taxon>Viridiplantae</taxon>
        <taxon>Streptophyta</taxon>
        <taxon>Embryophyta</taxon>
        <taxon>Tracheophyta</taxon>
        <taxon>Spermatophyta</taxon>
        <taxon>Magnoliopsida</taxon>
        <taxon>Liliopsida</taxon>
        <taxon>Poales</taxon>
        <taxon>Poaceae</taxon>
        <taxon>BOP clade</taxon>
        <taxon>Pooideae</taxon>
        <taxon>Stipodae</taxon>
        <taxon>Brachypodieae</taxon>
        <taxon>Brachypodium</taxon>
    </lineage>
</organism>
<dbReference type="STRING" id="15368.A0A0Q3NW81"/>
<sequence length="353" mass="39876">MMKQELFEEIGEAIHAEGQAAQLKNELFMKERETLDSDKVSEVRAAESTERQPENVVIDEGHLQQPSVLMEFELVQANLIRTTSDLDSIRAGVELMQNSTGKEKTFLDSGHDNTTLAGMTEAALNRDAGNELDVTSQKLLTLKDLQTRREDQLDIFIETKKMTFEIGQLRRMAEASKSQAIMLTAEIEQAKASVGAAEIRCSYIPDLVTLSVEEYSMLHSKAQEADENSRQMVEEVVQQVVAANISEYGLVKKPEEPKLDVEECKKALQEALKRVEAANHGKLAQRRWRYENGHKRRSIGVSPKFNRAAHHCKDSHNMTSGKRISGKRKKFALPELPVLLAKQSKRKKKRESF</sequence>
<comment type="similarity">
    <text evidence="1">Belongs to the WEB family.</text>
</comment>
<proteinExistence type="inferred from homology"/>
<keyword evidence="2" id="KW-0175">Coiled coil</keyword>
<reference evidence="4" key="3">
    <citation type="submission" date="2018-08" db="UniProtKB">
        <authorList>
            <consortium name="EnsemblPlants"/>
        </authorList>
    </citation>
    <scope>IDENTIFICATION</scope>
    <source>
        <strain evidence="4">cv. Bd21</strain>
    </source>
</reference>
<gene>
    <name evidence="3" type="ORF">BRADI_1g63071v3</name>
</gene>
<dbReference type="InterPro" id="IPR008545">
    <property type="entry name" value="Web"/>
</dbReference>
<dbReference type="GO" id="GO:0009903">
    <property type="term" value="P:chloroplast avoidance movement"/>
    <property type="evidence" value="ECO:0000318"/>
    <property type="project" value="GO_Central"/>
</dbReference>
<dbReference type="PANTHER" id="PTHR32054">
    <property type="entry name" value="HEAVY CHAIN, PUTATIVE, EXPRESSED-RELATED-RELATED"/>
    <property type="match status" value="1"/>
</dbReference>
<name>A0A0Q3NW81_BRADI</name>
<evidence type="ECO:0000313" key="5">
    <source>
        <dbReference type="Proteomes" id="UP000008810"/>
    </source>
</evidence>
<dbReference type="Pfam" id="PF05701">
    <property type="entry name" value="WEMBL"/>
    <property type="match status" value="1"/>
</dbReference>
<dbReference type="AlphaFoldDB" id="A0A0Q3NW81"/>
<dbReference type="Proteomes" id="UP000008810">
    <property type="component" value="Chromosome 1"/>
</dbReference>
<protein>
    <recommendedName>
        <fullName evidence="6">WEB family protein</fullName>
    </recommendedName>
</protein>
<dbReference type="EnsemblPlants" id="KQK21782">
    <property type="protein sequence ID" value="KQK21782"/>
    <property type="gene ID" value="BRADI_1g63071v3"/>
</dbReference>
<dbReference type="EMBL" id="CM000880">
    <property type="protein sequence ID" value="KQK21782.1"/>
    <property type="molecule type" value="Genomic_DNA"/>
</dbReference>